<dbReference type="Proteomes" id="UP000827724">
    <property type="component" value="Unassembled WGS sequence"/>
</dbReference>
<evidence type="ECO:0000313" key="2">
    <source>
        <dbReference type="Proteomes" id="UP000827724"/>
    </source>
</evidence>
<comment type="caution">
    <text evidence="1">The sequence shown here is derived from an EMBL/GenBank/DDBJ whole genome shotgun (WGS) entry which is preliminary data.</text>
</comment>
<gene>
    <name evidence="1" type="ORF">Trco_005572</name>
</gene>
<keyword evidence="2" id="KW-1185">Reference proteome</keyword>
<accession>A0A9P8QJP3</accession>
<proteinExistence type="predicted"/>
<name>A0A9P8QJP3_9HYPO</name>
<evidence type="ECO:0000313" key="1">
    <source>
        <dbReference type="EMBL" id="KAH6606419.1"/>
    </source>
</evidence>
<sequence length="106" mass="11029">MHKCIVSKSISPRRSAPQTLHRFRLSLEPKAIVRPRAGRSRLPRPFASDASPASDASAAAFSCACLSASSAASSASGESGMVSKLEMLGLRDLNDVGVEGTDESAP</sequence>
<organism evidence="1 2">
    <name type="scientific">Trichoderma cornu-damae</name>
    <dbReference type="NCBI Taxonomy" id="654480"/>
    <lineage>
        <taxon>Eukaryota</taxon>
        <taxon>Fungi</taxon>
        <taxon>Dikarya</taxon>
        <taxon>Ascomycota</taxon>
        <taxon>Pezizomycotina</taxon>
        <taxon>Sordariomycetes</taxon>
        <taxon>Hypocreomycetidae</taxon>
        <taxon>Hypocreales</taxon>
        <taxon>Hypocreaceae</taxon>
        <taxon>Trichoderma</taxon>
    </lineage>
</organism>
<protein>
    <submittedName>
        <fullName evidence="1">Uncharacterized protein</fullName>
    </submittedName>
</protein>
<dbReference type="AlphaFoldDB" id="A0A9P8QJP3"/>
<reference evidence="1" key="1">
    <citation type="submission" date="2021-08" db="EMBL/GenBank/DDBJ databases">
        <title>Chromosome-Level Trichoderma cornu-damae using Hi-C Data.</title>
        <authorList>
            <person name="Kim C.S."/>
        </authorList>
    </citation>
    <scope>NUCLEOTIDE SEQUENCE</scope>
    <source>
        <strain evidence="1">KA19-0412C</strain>
    </source>
</reference>
<dbReference type="EMBL" id="JAIWOZ010000004">
    <property type="protein sequence ID" value="KAH6606419.1"/>
    <property type="molecule type" value="Genomic_DNA"/>
</dbReference>